<dbReference type="Proteomes" id="UP000726777">
    <property type="component" value="Unassembled WGS sequence"/>
</dbReference>
<reference evidence="2" key="1">
    <citation type="submission" date="2020-09" db="EMBL/GenBank/DDBJ databases">
        <title>Genome sequence of Vibrio parahaemolyticus isolates.</title>
        <authorList>
            <person name="Hammerl J.A."/>
            <person name="Strauch E."/>
        </authorList>
    </citation>
    <scope>NUCLEOTIDE SEQUENCE</scope>
    <source>
        <strain evidence="2">17-VB00146</strain>
    </source>
</reference>
<evidence type="ECO:0000313" key="2">
    <source>
        <dbReference type="EMBL" id="MCC3804109.1"/>
    </source>
</evidence>
<organism evidence="2 3">
    <name type="scientific">Vibrio parahaemolyticus</name>
    <dbReference type="NCBI Taxonomy" id="670"/>
    <lineage>
        <taxon>Bacteria</taxon>
        <taxon>Pseudomonadati</taxon>
        <taxon>Pseudomonadota</taxon>
        <taxon>Gammaproteobacteria</taxon>
        <taxon>Vibrionales</taxon>
        <taxon>Vibrionaceae</taxon>
        <taxon>Vibrio</taxon>
    </lineage>
</organism>
<sequence length="140" mass="15502">MKTLTLHRNYFPHGTFSYLCDENGNAMLRTVERPWKNNQASISCVPEGEYDLIPHNSPKFGDCYALEAKTLGVTVYGPSQRTHILIHAANKPSQLEGCIAPGMDFGVVDSEWAVVSSRVALDYLIAHLGGERAKLIIKRA</sequence>
<feature type="domain" description="DUF5675" evidence="1">
    <location>
        <begin position="6"/>
        <end position="127"/>
    </location>
</feature>
<dbReference type="AlphaFoldDB" id="A0A9Q3UBC9"/>
<evidence type="ECO:0000313" key="3">
    <source>
        <dbReference type="Proteomes" id="UP000726777"/>
    </source>
</evidence>
<dbReference type="Pfam" id="PF18925">
    <property type="entry name" value="DUF5675"/>
    <property type="match status" value="1"/>
</dbReference>
<accession>A0A9Q3UBC9</accession>
<protein>
    <recommendedName>
        <fullName evidence="1">DUF5675 domain-containing protein</fullName>
    </recommendedName>
</protein>
<name>A0A9Q3UBC9_VIBPH</name>
<dbReference type="InterPro" id="IPR043732">
    <property type="entry name" value="DUF5675"/>
</dbReference>
<gene>
    <name evidence="2" type="ORF">IB292_03560</name>
</gene>
<dbReference type="EMBL" id="JACVHL010000003">
    <property type="protein sequence ID" value="MCC3804109.1"/>
    <property type="molecule type" value="Genomic_DNA"/>
</dbReference>
<dbReference type="RefSeq" id="WP_228085771.1">
    <property type="nucleotide sequence ID" value="NZ_JACVHL010000003.1"/>
</dbReference>
<evidence type="ECO:0000259" key="1">
    <source>
        <dbReference type="Pfam" id="PF18925"/>
    </source>
</evidence>
<proteinExistence type="predicted"/>
<comment type="caution">
    <text evidence="2">The sequence shown here is derived from an EMBL/GenBank/DDBJ whole genome shotgun (WGS) entry which is preliminary data.</text>
</comment>